<name>U5D5C2_AMBTC</name>
<keyword evidence="1" id="KW-0479">Metal-binding</keyword>
<organism evidence="3 4">
    <name type="scientific">Amborella trichopoda</name>
    <dbReference type="NCBI Taxonomy" id="13333"/>
    <lineage>
        <taxon>Eukaryota</taxon>
        <taxon>Viridiplantae</taxon>
        <taxon>Streptophyta</taxon>
        <taxon>Embryophyta</taxon>
        <taxon>Tracheophyta</taxon>
        <taxon>Spermatophyta</taxon>
        <taxon>Magnoliopsida</taxon>
        <taxon>Amborellales</taxon>
        <taxon>Amborellaceae</taxon>
        <taxon>Amborella</taxon>
    </lineage>
</organism>
<proteinExistence type="predicted"/>
<dbReference type="PROSITE" id="PS50157">
    <property type="entry name" value="ZINC_FINGER_C2H2_2"/>
    <property type="match status" value="1"/>
</dbReference>
<sequence length="337" mass="38313">MEIETEMFKNKDGVYTANHHHKVAVLWDLDNKPPTGPPYDAALALHNAASRFGDICHFAAFANRHAFSHLPNWVLEKRRERKQLDILERKGLSSSESPYICGVCGRKCTTNIDLKKHFKNLHQREREKKLGRMRSLKGKKRQKYRERFISGNLKYDEAAKELLTPKAGYGLASELRRAGVYVRTVEDKPQAADAALKRQMQHCMGNGVDCVLLVSDDSDFSEMLRRARSIDLQTVVVGDGGALRRHADVWMSWRHLQSELCGFDGEGSMHNLDFEESDYESESDGLDGVEVLRSGFSVSVSGFSGMDVEFDERNGFRILGRSVEDLGWESDEEMDFF</sequence>
<dbReference type="Proteomes" id="UP000017836">
    <property type="component" value="Unassembled WGS sequence"/>
</dbReference>
<dbReference type="InterPro" id="IPR036236">
    <property type="entry name" value="Znf_C2H2_sf"/>
</dbReference>
<accession>U5D5C2</accession>
<dbReference type="PROSITE" id="PS00028">
    <property type="entry name" value="ZINC_FINGER_C2H2_1"/>
    <property type="match status" value="1"/>
</dbReference>
<dbReference type="PANTHER" id="PTHR35744">
    <property type="entry name" value="C2H2-TYPE DOMAIN-CONTAINING PROTEIN"/>
    <property type="match status" value="1"/>
</dbReference>
<dbReference type="CDD" id="cd18725">
    <property type="entry name" value="PIN_LabA-like"/>
    <property type="match status" value="1"/>
</dbReference>
<dbReference type="eggNOG" id="ENOG502QQPS">
    <property type="taxonomic scope" value="Eukaryota"/>
</dbReference>
<dbReference type="Gramene" id="ERN16617">
    <property type="protein sequence ID" value="ERN16617"/>
    <property type="gene ID" value="AMTR_s00051p00042220"/>
</dbReference>
<keyword evidence="1" id="KW-0862">Zinc</keyword>
<protein>
    <recommendedName>
        <fullName evidence="2">C2H2-type domain-containing protein</fullName>
    </recommendedName>
</protein>
<keyword evidence="4" id="KW-1185">Reference proteome</keyword>
<dbReference type="EMBL" id="KI392418">
    <property type="protein sequence ID" value="ERN16617.1"/>
    <property type="molecule type" value="Genomic_DNA"/>
</dbReference>
<gene>
    <name evidence="3" type="ORF">AMTR_s00051p00042220</name>
</gene>
<evidence type="ECO:0000256" key="1">
    <source>
        <dbReference type="PROSITE-ProRule" id="PRU00042"/>
    </source>
</evidence>
<dbReference type="HOGENOM" id="CLU_039121_1_0_1"/>
<evidence type="ECO:0000313" key="3">
    <source>
        <dbReference type="EMBL" id="ERN16617.1"/>
    </source>
</evidence>
<dbReference type="InterPro" id="IPR013087">
    <property type="entry name" value="Znf_C2H2_type"/>
</dbReference>
<dbReference type="GO" id="GO:0140297">
    <property type="term" value="F:DNA-binding transcription factor binding"/>
    <property type="evidence" value="ECO:0007669"/>
    <property type="project" value="EnsemblPlants"/>
</dbReference>
<dbReference type="GO" id="GO:0009507">
    <property type="term" value="C:chloroplast"/>
    <property type="evidence" value="ECO:0007669"/>
    <property type="project" value="EnsemblPlants"/>
</dbReference>
<dbReference type="GO" id="GO:0005634">
    <property type="term" value="C:nucleus"/>
    <property type="evidence" value="ECO:0007669"/>
    <property type="project" value="EnsemblPlants"/>
</dbReference>
<keyword evidence="1" id="KW-0863">Zinc-finger</keyword>
<evidence type="ECO:0000313" key="4">
    <source>
        <dbReference type="Proteomes" id="UP000017836"/>
    </source>
</evidence>
<dbReference type="OMA" id="RNECGGM"/>
<dbReference type="GO" id="GO:0008270">
    <property type="term" value="F:zinc ion binding"/>
    <property type="evidence" value="ECO:0007669"/>
    <property type="project" value="UniProtKB-KW"/>
</dbReference>
<dbReference type="AlphaFoldDB" id="U5D5C2"/>
<dbReference type="PANTHER" id="PTHR35744:SF2">
    <property type="entry name" value="OS06G0166200 PROTEIN"/>
    <property type="match status" value="1"/>
</dbReference>
<dbReference type="SUPFAM" id="SSF57667">
    <property type="entry name" value="beta-beta-alpha zinc fingers"/>
    <property type="match status" value="1"/>
</dbReference>
<dbReference type="Gene3D" id="3.40.50.1010">
    <property type="entry name" value="5'-nuclease"/>
    <property type="match status" value="1"/>
</dbReference>
<feature type="domain" description="C2H2-type" evidence="2">
    <location>
        <begin position="99"/>
        <end position="127"/>
    </location>
</feature>
<evidence type="ECO:0000259" key="2">
    <source>
        <dbReference type="PROSITE" id="PS50157"/>
    </source>
</evidence>
<reference evidence="4" key="1">
    <citation type="journal article" date="2013" name="Science">
        <title>The Amborella genome and the evolution of flowering plants.</title>
        <authorList>
            <consortium name="Amborella Genome Project"/>
        </authorList>
    </citation>
    <scope>NUCLEOTIDE SEQUENCE [LARGE SCALE GENOMIC DNA]</scope>
</reference>